<dbReference type="Pfam" id="PF05380">
    <property type="entry name" value="Peptidase_A17"/>
    <property type="match status" value="1"/>
</dbReference>
<protein>
    <submittedName>
        <fullName evidence="1">Uncharacterized protein</fullName>
    </submittedName>
</protein>
<dbReference type="PANTHER" id="PTHR47331:SF1">
    <property type="entry name" value="GAG-LIKE PROTEIN"/>
    <property type="match status" value="1"/>
</dbReference>
<gene>
    <name evidence="1" type="ORF">LARSCL_LOCUS10874</name>
</gene>
<evidence type="ECO:0000313" key="2">
    <source>
        <dbReference type="Proteomes" id="UP001497382"/>
    </source>
</evidence>
<dbReference type="EMBL" id="CAXIEN010000130">
    <property type="protein sequence ID" value="CAL1280284.1"/>
    <property type="molecule type" value="Genomic_DNA"/>
</dbReference>
<name>A0AAV2A8N8_9ARAC</name>
<dbReference type="PANTHER" id="PTHR47331">
    <property type="entry name" value="PHD-TYPE DOMAIN-CONTAINING PROTEIN"/>
    <property type="match status" value="1"/>
</dbReference>
<keyword evidence="2" id="KW-1185">Reference proteome</keyword>
<sequence>MYVDDWITGQDTQEEALLISRNAKNIMKEARMVMRKWISNDSALMNQWKAEGLDSSTEEENDTVEIHAFCDASKLAYGASVYVKVKKQDKVIINLVTSKTRVAPLKSATLPRLQLLGALIAARLSSKVQEIISQKKHFTLFHWTDSKIVFYWIKGSPKRWEQFVGGFISSFNDSQRGWMPMCGVHSKSSTYGVPQSICCYPDGNVLNIRILNVWMKKRMLEYCASLK</sequence>
<organism evidence="1 2">
    <name type="scientific">Larinioides sclopetarius</name>
    <dbReference type="NCBI Taxonomy" id="280406"/>
    <lineage>
        <taxon>Eukaryota</taxon>
        <taxon>Metazoa</taxon>
        <taxon>Ecdysozoa</taxon>
        <taxon>Arthropoda</taxon>
        <taxon>Chelicerata</taxon>
        <taxon>Arachnida</taxon>
        <taxon>Araneae</taxon>
        <taxon>Araneomorphae</taxon>
        <taxon>Entelegynae</taxon>
        <taxon>Araneoidea</taxon>
        <taxon>Araneidae</taxon>
        <taxon>Larinioides</taxon>
    </lineage>
</organism>
<dbReference type="AlphaFoldDB" id="A0AAV2A8N8"/>
<dbReference type="Proteomes" id="UP001497382">
    <property type="component" value="Unassembled WGS sequence"/>
</dbReference>
<dbReference type="InterPro" id="IPR008042">
    <property type="entry name" value="Retrotrans_Pao"/>
</dbReference>
<accession>A0AAV2A8N8</accession>
<comment type="caution">
    <text evidence="1">The sequence shown here is derived from an EMBL/GenBank/DDBJ whole genome shotgun (WGS) entry which is preliminary data.</text>
</comment>
<reference evidence="1 2" key="1">
    <citation type="submission" date="2024-04" db="EMBL/GenBank/DDBJ databases">
        <authorList>
            <person name="Rising A."/>
            <person name="Reimegard J."/>
            <person name="Sonavane S."/>
            <person name="Akerstrom W."/>
            <person name="Nylinder S."/>
            <person name="Hedman E."/>
            <person name="Kallberg Y."/>
        </authorList>
    </citation>
    <scope>NUCLEOTIDE SEQUENCE [LARGE SCALE GENOMIC DNA]</scope>
</reference>
<proteinExistence type="predicted"/>
<evidence type="ECO:0000313" key="1">
    <source>
        <dbReference type="EMBL" id="CAL1280284.1"/>
    </source>
</evidence>